<protein>
    <submittedName>
        <fullName evidence="1">Uncharacterized protein</fullName>
    </submittedName>
</protein>
<reference evidence="1" key="1">
    <citation type="submission" date="2022-10" db="EMBL/GenBank/DDBJ databases">
        <title>Culturing micro-colonial fungi from biological soil crusts in the Mojave desert and describing Neophaeococcomyces mojavensis, and introducing the new genera and species Taxawa tesnikishii.</title>
        <authorList>
            <person name="Kurbessoian T."/>
            <person name="Stajich J.E."/>
        </authorList>
    </citation>
    <scope>NUCLEOTIDE SEQUENCE</scope>
    <source>
        <strain evidence="1">JES_115</strain>
    </source>
</reference>
<comment type="caution">
    <text evidence="1">The sequence shown here is derived from an EMBL/GenBank/DDBJ whole genome shotgun (WGS) entry which is preliminary data.</text>
</comment>
<sequence length="483" mass="52933">MSFFRSGNDFSSSIEETSSDSSSEASSAHDHGLEKITTLSSDANDEKLALSLADVVVSDDREVHKDVILHTLLEDKCLAEALEELESMQKSTGRISIRYTKDHPDVHALAKAKYQYMAQQLTGYGVETGEYHTDRHRPLRNTYRQGLDYLLRAHRNAPIARANPMEVARVSDNALASGIPLGFKGLLEAPTSAVDGASSADRMTALPPLLQPLVEHPMFDSSRYRRDFHQVGMLGKGGFGRVYHAVHRLDGLSYAVKQIPLSSSRIRKIQQQGQPGLNALLAELRILARLDHPNIVRYYGGWLECSMSETSATRLSIKRTERGLLEGIPSSGTDSRDAGSELPDTATDGASSASGAHMTRESRATVSWSTPKPSTVDGTALDDEDIESLKRDPIPDVVFEESTRASGANHGDSMAEVSESAVHPRLTLHIQMSLHPMTLSDFISPLNTTQHHHCFHLVSSLQILLAILDGVKYLHAEESYTGT</sequence>
<evidence type="ECO:0000313" key="1">
    <source>
        <dbReference type="EMBL" id="KAJ9647945.1"/>
    </source>
</evidence>
<dbReference type="EMBL" id="JAPDRP010000004">
    <property type="protein sequence ID" value="KAJ9647945.1"/>
    <property type="molecule type" value="Genomic_DNA"/>
</dbReference>
<gene>
    <name evidence="1" type="ORF">H2199_001722</name>
</gene>
<accession>A0ACC2ZK75</accession>
<name>A0ACC2ZK75_9PEZI</name>
<proteinExistence type="predicted"/>
<dbReference type="Proteomes" id="UP001172680">
    <property type="component" value="Unassembled WGS sequence"/>
</dbReference>
<organism evidence="1 2">
    <name type="scientific">Coniosporium tulheliwenetii</name>
    <dbReference type="NCBI Taxonomy" id="3383036"/>
    <lineage>
        <taxon>Eukaryota</taxon>
        <taxon>Fungi</taxon>
        <taxon>Dikarya</taxon>
        <taxon>Ascomycota</taxon>
        <taxon>Pezizomycotina</taxon>
        <taxon>Dothideomycetes</taxon>
        <taxon>Dothideomycetes incertae sedis</taxon>
        <taxon>Coniosporium</taxon>
    </lineage>
</organism>
<keyword evidence="2" id="KW-1185">Reference proteome</keyword>
<evidence type="ECO:0000313" key="2">
    <source>
        <dbReference type="Proteomes" id="UP001172680"/>
    </source>
</evidence>